<dbReference type="EMBL" id="MU006570">
    <property type="protein sequence ID" value="KAF2748151.1"/>
    <property type="molecule type" value="Genomic_DNA"/>
</dbReference>
<sequence length="169" mass="19288">MPRVDPIDPKLDSEHPLGSVHWQPTGNTSGLHLYCHTICDLLGACMSEAAHLYPRDAESKMRTKRNYYARLVALFSHWCVRITSENRRPMKVGIAVFQDMVVLGSCIPDVPEWGDAKEVVRKARLADLKKRGRWEAGKRQVLEVKKVDSMLWDYGNCAETWSFALLCML</sequence>
<proteinExistence type="predicted"/>
<dbReference type="Proteomes" id="UP000799440">
    <property type="component" value="Unassembled WGS sequence"/>
</dbReference>
<gene>
    <name evidence="1" type="ORF">M011DRAFT_467195</name>
</gene>
<evidence type="ECO:0000313" key="1">
    <source>
        <dbReference type="EMBL" id="KAF2748151.1"/>
    </source>
</evidence>
<dbReference type="AlphaFoldDB" id="A0A6A6VG34"/>
<name>A0A6A6VG34_9PLEO</name>
<evidence type="ECO:0000313" key="2">
    <source>
        <dbReference type="Proteomes" id="UP000799440"/>
    </source>
</evidence>
<accession>A0A6A6VG34</accession>
<protein>
    <submittedName>
        <fullName evidence="1">Uncharacterized protein</fullName>
    </submittedName>
</protein>
<keyword evidence="2" id="KW-1185">Reference proteome</keyword>
<dbReference type="OrthoDB" id="10462195at2759"/>
<organism evidence="1 2">
    <name type="scientific">Sporormia fimetaria CBS 119925</name>
    <dbReference type="NCBI Taxonomy" id="1340428"/>
    <lineage>
        <taxon>Eukaryota</taxon>
        <taxon>Fungi</taxon>
        <taxon>Dikarya</taxon>
        <taxon>Ascomycota</taxon>
        <taxon>Pezizomycotina</taxon>
        <taxon>Dothideomycetes</taxon>
        <taxon>Pleosporomycetidae</taxon>
        <taxon>Pleosporales</taxon>
        <taxon>Sporormiaceae</taxon>
        <taxon>Sporormia</taxon>
    </lineage>
</organism>
<reference evidence="1" key="1">
    <citation type="journal article" date="2020" name="Stud. Mycol.">
        <title>101 Dothideomycetes genomes: a test case for predicting lifestyles and emergence of pathogens.</title>
        <authorList>
            <person name="Haridas S."/>
            <person name="Albert R."/>
            <person name="Binder M."/>
            <person name="Bloem J."/>
            <person name="Labutti K."/>
            <person name="Salamov A."/>
            <person name="Andreopoulos B."/>
            <person name="Baker S."/>
            <person name="Barry K."/>
            <person name="Bills G."/>
            <person name="Bluhm B."/>
            <person name="Cannon C."/>
            <person name="Castanera R."/>
            <person name="Culley D."/>
            <person name="Daum C."/>
            <person name="Ezra D."/>
            <person name="Gonzalez J."/>
            <person name="Henrissat B."/>
            <person name="Kuo A."/>
            <person name="Liang C."/>
            <person name="Lipzen A."/>
            <person name="Lutzoni F."/>
            <person name="Magnuson J."/>
            <person name="Mondo S."/>
            <person name="Nolan M."/>
            <person name="Ohm R."/>
            <person name="Pangilinan J."/>
            <person name="Park H.-J."/>
            <person name="Ramirez L."/>
            <person name="Alfaro M."/>
            <person name="Sun H."/>
            <person name="Tritt A."/>
            <person name="Yoshinaga Y."/>
            <person name="Zwiers L.-H."/>
            <person name="Turgeon B."/>
            <person name="Goodwin S."/>
            <person name="Spatafora J."/>
            <person name="Crous P."/>
            <person name="Grigoriev I."/>
        </authorList>
    </citation>
    <scope>NUCLEOTIDE SEQUENCE</scope>
    <source>
        <strain evidence="1">CBS 119925</strain>
    </source>
</reference>